<keyword evidence="4" id="KW-0676">Redox-active center</keyword>
<organism evidence="6">
    <name type="scientific">Ostrinia furnacalis</name>
    <name type="common">Asian corn borer</name>
    <dbReference type="NCBI Taxonomy" id="93504"/>
    <lineage>
        <taxon>Eukaryota</taxon>
        <taxon>Metazoa</taxon>
        <taxon>Ecdysozoa</taxon>
        <taxon>Arthropoda</taxon>
        <taxon>Hexapoda</taxon>
        <taxon>Insecta</taxon>
        <taxon>Pterygota</taxon>
        <taxon>Neoptera</taxon>
        <taxon>Endopterygota</taxon>
        <taxon>Lepidoptera</taxon>
        <taxon>Glossata</taxon>
        <taxon>Ditrysia</taxon>
        <taxon>Pyraloidea</taxon>
        <taxon>Crambidae</taxon>
        <taxon>Pyraustinae</taxon>
        <taxon>Ostrinia</taxon>
    </lineage>
</organism>
<dbReference type="FunFam" id="3.40.30.10:FF:000245">
    <property type="entry name" value="Thioredoxin"/>
    <property type="match status" value="1"/>
</dbReference>
<feature type="active site" description="Nucleophile" evidence="3">
    <location>
        <position position="32"/>
    </location>
</feature>
<dbReference type="GO" id="GO:0015035">
    <property type="term" value="F:protein-disulfide reductase activity"/>
    <property type="evidence" value="ECO:0007669"/>
    <property type="project" value="InterPro"/>
</dbReference>
<evidence type="ECO:0000256" key="4">
    <source>
        <dbReference type="PIRSR" id="PIRSR000077-4"/>
    </source>
</evidence>
<dbReference type="InterPro" id="IPR005746">
    <property type="entry name" value="Thioredoxin"/>
</dbReference>
<dbReference type="EMBL" id="KJ744039">
    <property type="protein sequence ID" value="AIF80134.1"/>
    <property type="molecule type" value="mRNA"/>
</dbReference>
<feature type="active site" description="Nucleophile" evidence="3">
    <location>
        <position position="35"/>
    </location>
</feature>
<dbReference type="InterPro" id="IPR036249">
    <property type="entry name" value="Thioredoxin-like_sf"/>
</dbReference>
<sequence>MSIHIKDSEDLKNRLAEAGEKLVVIDFMATWCGPCKMIGPKLDEMATEMADSLVVLKVDVDECEDIATEYNINSMPTFVFVKSSKKLEESSGANVDKLRNTILKHK</sequence>
<dbReference type="PIRSF" id="PIRSF000077">
    <property type="entry name" value="Thioredoxin"/>
    <property type="match status" value="1"/>
</dbReference>
<dbReference type="PRINTS" id="PR00421">
    <property type="entry name" value="THIOREDOXIN"/>
</dbReference>
<evidence type="ECO:0000256" key="3">
    <source>
        <dbReference type="PIRSR" id="PIRSR000077-1"/>
    </source>
</evidence>
<comment type="similarity">
    <text evidence="2">Belongs to the thioredoxin family.</text>
</comment>
<feature type="disulfide bond" description="Redox-active" evidence="4">
    <location>
        <begin position="32"/>
        <end position="35"/>
    </location>
</feature>
<dbReference type="InterPro" id="IPR013766">
    <property type="entry name" value="Thioredoxin_domain"/>
</dbReference>
<dbReference type="NCBIfam" id="TIGR01068">
    <property type="entry name" value="thioredoxin"/>
    <property type="match status" value="1"/>
</dbReference>
<protein>
    <recommendedName>
        <fullName evidence="2">Thioredoxin</fullName>
    </recommendedName>
</protein>
<dbReference type="AlphaFoldDB" id="A0A075ML71"/>
<name>A0A075ML71_OSTFU</name>
<proteinExistence type="evidence at transcript level"/>
<reference evidence="6" key="1">
    <citation type="submission" date="2014-04" db="EMBL/GenBank/DDBJ databases">
        <title>Molecular identification of Ostrinia furnacalis (Guenee) thioredoxin gene.</title>
        <authorList>
            <person name="Mao P."/>
            <person name="Luo M."/>
        </authorList>
    </citation>
    <scope>NUCLEOTIDE SEQUENCE</scope>
    <source>
        <strain evidence="6">HAU-01</strain>
    </source>
</reference>
<feature type="site" description="Deprotonates C-terminal active site Cys" evidence="3">
    <location>
        <position position="26"/>
    </location>
</feature>
<feature type="domain" description="Thioredoxin" evidence="5">
    <location>
        <begin position="1"/>
        <end position="106"/>
    </location>
</feature>
<accession>A0A075ML71</accession>
<dbReference type="PANTHER" id="PTHR46115">
    <property type="entry name" value="THIOREDOXIN-LIKE PROTEIN 1"/>
    <property type="match status" value="1"/>
</dbReference>
<dbReference type="CDD" id="cd02947">
    <property type="entry name" value="TRX_family"/>
    <property type="match status" value="1"/>
</dbReference>
<dbReference type="SUPFAM" id="SSF52833">
    <property type="entry name" value="Thioredoxin-like"/>
    <property type="match status" value="1"/>
</dbReference>
<evidence type="ECO:0000256" key="2">
    <source>
        <dbReference type="PIRNR" id="PIRNR000077"/>
    </source>
</evidence>
<evidence type="ECO:0000313" key="6">
    <source>
        <dbReference type="EMBL" id="AIF80134.1"/>
    </source>
</evidence>
<evidence type="ECO:0000259" key="5">
    <source>
        <dbReference type="PROSITE" id="PS51352"/>
    </source>
</evidence>
<dbReference type="PROSITE" id="PS51352">
    <property type="entry name" value="THIOREDOXIN_2"/>
    <property type="match status" value="1"/>
</dbReference>
<feature type="site" description="Contributes to redox potential value" evidence="3">
    <location>
        <position position="34"/>
    </location>
</feature>
<evidence type="ECO:0000256" key="1">
    <source>
        <dbReference type="ARBA" id="ARBA00023157"/>
    </source>
</evidence>
<dbReference type="Pfam" id="PF00085">
    <property type="entry name" value="Thioredoxin"/>
    <property type="match status" value="1"/>
</dbReference>
<keyword evidence="1 4" id="KW-1015">Disulfide bond</keyword>
<feature type="site" description="Contributes to redox potential value" evidence="3">
    <location>
        <position position="33"/>
    </location>
</feature>
<dbReference type="Gene3D" id="3.40.30.10">
    <property type="entry name" value="Glutaredoxin"/>
    <property type="match status" value="1"/>
</dbReference>